<protein>
    <submittedName>
        <fullName evidence="2">Uncharacterized protein</fullName>
    </submittedName>
</protein>
<sequence length="254" mass="28402">MPQRIKLPNPIDYIYRDNSILPENHRLDTKEEADIEEGQVQVRALNYFIFEKNGKMAFPYYGVSDEWWKDVVGFGLTIALTGDFKYHAWAGAWDDDYLGKNWEVIILGDLTGISKEKSPHWRAGTYYGLNQISVIAMLCSSPFHITTQPPGPVSLSHGLMSSTQAPAKPWLHTFDAHGPKAKMGDAAGDVQWHEFVEGPKTTEKSSEVADDATNISAEKPCKQTQSTLNLNKLQRQSDLAKSKSSKNVTKASEK</sequence>
<evidence type="ECO:0000313" key="3">
    <source>
        <dbReference type="Proteomes" id="UP000614334"/>
    </source>
</evidence>
<evidence type="ECO:0000256" key="1">
    <source>
        <dbReference type="SAM" id="MobiDB-lite"/>
    </source>
</evidence>
<gene>
    <name evidence="2" type="ORF">RHS01_09346</name>
</gene>
<feature type="compositionally biased region" description="Polar residues" evidence="1">
    <location>
        <begin position="245"/>
        <end position="254"/>
    </location>
</feature>
<dbReference type="AlphaFoldDB" id="A0A8H7I558"/>
<comment type="caution">
    <text evidence="2">The sequence shown here is derived from an EMBL/GenBank/DDBJ whole genome shotgun (WGS) entry which is preliminary data.</text>
</comment>
<dbReference type="EMBL" id="JACYCF010000021">
    <property type="protein sequence ID" value="KAF8750289.1"/>
    <property type="molecule type" value="Genomic_DNA"/>
</dbReference>
<evidence type="ECO:0000313" key="2">
    <source>
        <dbReference type="EMBL" id="KAF8750289.1"/>
    </source>
</evidence>
<feature type="compositionally biased region" description="Polar residues" evidence="1">
    <location>
        <begin position="222"/>
        <end position="239"/>
    </location>
</feature>
<feature type="compositionally biased region" description="Basic and acidic residues" evidence="1">
    <location>
        <begin position="198"/>
        <end position="207"/>
    </location>
</feature>
<feature type="region of interest" description="Disordered" evidence="1">
    <location>
        <begin position="198"/>
        <end position="254"/>
    </location>
</feature>
<dbReference type="Proteomes" id="UP000614334">
    <property type="component" value="Unassembled WGS sequence"/>
</dbReference>
<organism evidence="2 3">
    <name type="scientific">Rhizoctonia solani</name>
    <dbReference type="NCBI Taxonomy" id="456999"/>
    <lineage>
        <taxon>Eukaryota</taxon>
        <taxon>Fungi</taxon>
        <taxon>Dikarya</taxon>
        <taxon>Basidiomycota</taxon>
        <taxon>Agaricomycotina</taxon>
        <taxon>Agaricomycetes</taxon>
        <taxon>Cantharellales</taxon>
        <taxon>Ceratobasidiaceae</taxon>
        <taxon>Rhizoctonia</taxon>
    </lineage>
</organism>
<proteinExistence type="predicted"/>
<accession>A0A8H7I558</accession>
<reference evidence="2" key="1">
    <citation type="submission" date="2020-09" db="EMBL/GenBank/DDBJ databases">
        <title>Comparative genome analyses of four rice-infecting Rhizoctonia solani isolates reveal extensive enrichment of homogalacturonan modification genes.</title>
        <authorList>
            <person name="Lee D.-Y."/>
            <person name="Jeon J."/>
            <person name="Kim K.-T."/>
            <person name="Cheong K."/>
            <person name="Song H."/>
            <person name="Choi G."/>
            <person name="Ko J."/>
            <person name="Opiyo S.O."/>
            <person name="Zuo S."/>
            <person name="Madhav S."/>
            <person name="Lee Y.-H."/>
            <person name="Wang G.-L."/>
        </authorList>
    </citation>
    <scope>NUCLEOTIDE SEQUENCE</scope>
    <source>
        <strain evidence="2">AG1-IA B2</strain>
    </source>
</reference>
<name>A0A8H7I558_9AGAM</name>